<comment type="caution">
    <text evidence="1">The sequence shown here is derived from an EMBL/GenBank/DDBJ whole genome shotgun (WGS) entry which is preliminary data.</text>
</comment>
<dbReference type="EMBL" id="MLJW01000011">
    <property type="protein sequence ID" value="OIR14491.1"/>
    <property type="molecule type" value="Genomic_DNA"/>
</dbReference>
<protein>
    <submittedName>
        <fullName evidence="1">Uncharacterized protein</fullName>
    </submittedName>
</protein>
<dbReference type="AlphaFoldDB" id="A0A1J5T2W2"/>
<evidence type="ECO:0000313" key="1">
    <source>
        <dbReference type="EMBL" id="OIR14491.1"/>
    </source>
</evidence>
<sequence>MPYYIYHVTDFPFRQLKKLEQHDVYRDASARVKQLRIELVVGSPTMIKMVHAETEFDAEDLLNQIRDPAPELGDD</sequence>
<organism evidence="1">
    <name type="scientific">mine drainage metagenome</name>
    <dbReference type="NCBI Taxonomy" id="410659"/>
    <lineage>
        <taxon>unclassified sequences</taxon>
        <taxon>metagenomes</taxon>
        <taxon>ecological metagenomes</taxon>
    </lineage>
</organism>
<gene>
    <name evidence="1" type="ORF">GALL_42920</name>
</gene>
<accession>A0A1J5T2W2</accession>
<name>A0A1J5T2W2_9ZZZZ</name>
<proteinExistence type="predicted"/>
<reference evidence="1" key="1">
    <citation type="submission" date="2016-10" db="EMBL/GenBank/DDBJ databases">
        <title>Sequence of Gallionella enrichment culture.</title>
        <authorList>
            <person name="Poehlein A."/>
            <person name="Muehling M."/>
            <person name="Daniel R."/>
        </authorList>
    </citation>
    <scope>NUCLEOTIDE SEQUENCE</scope>
</reference>